<name>A0ABX8TWJ0_9ACTN</name>
<reference evidence="1 2" key="1">
    <citation type="journal article" date="2021" name="ACS Chem. Biol.">
        <title>Genomic-Led Discovery of a Novel Glycopeptide Antibiotic by Nonomuraea coxensis DSM 45129.</title>
        <authorList>
            <person name="Yushchuk O."/>
            <person name="Vior N.M."/>
            <person name="Andreo-Vidal A."/>
            <person name="Berini F."/>
            <person name="Ruckert C."/>
            <person name="Busche T."/>
            <person name="Binda E."/>
            <person name="Kalinowski J."/>
            <person name="Truman A.W."/>
            <person name="Marinelli F."/>
        </authorList>
    </citation>
    <scope>NUCLEOTIDE SEQUENCE [LARGE SCALE GENOMIC DNA]</scope>
    <source>
        <strain evidence="1 2">DSM 45129</strain>
    </source>
</reference>
<dbReference type="Proteomes" id="UP000824681">
    <property type="component" value="Chromosome"/>
</dbReference>
<evidence type="ECO:0000313" key="2">
    <source>
        <dbReference type="Proteomes" id="UP000824681"/>
    </source>
</evidence>
<accession>A0ABX8TWJ0</accession>
<keyword evidence="2" id="KW-1185">Reference proteome</keyword>
<organism evidence="1 2">
    <name type="scientific">Nonomuraea coxensis DSM 45129</name>
    <dbReference type="NCBI Taxonomy" id="1122611"/>
    <lineage>
        <taxon>Bacteria</taxon>
        <taxon>Bacillati</taxon>
        <taxon>Actinomycetota</taxon>
        <taxon>Actinomycetes</taxon>
        <taxon>Streptosporangiales</taxon>
        <taxon>Streptosporangiaceae</taxon>
        <taxon>Nonomuraea</taxon>
    </lineage>
</organism>
<gene>
    <name evidence="1" type="ORF">Nocox_10105</name>
</gene>
<proteinExistence type="predicted"/>
<protein>
    <recommendedName>
        <fullName evidence="3">NUDIX hydrolase</fullName>
    </recommendedName>
</protein>
<evidence type="ECO:0008006" key="3">
    <source>
        <dbReference type="Google" id="ProtNLM"/>
    </source>
</evidence>
<sequence>MNLLAEPADDVHTAAVRAARLAYAVVDGPLILVRCLADGAAVLQR</sequence>
<evidence type="ECO:0000313" key="1">
    <source>
        <dbReference type="EMBL" id="QYC39641.1"/>
    </source>
</evidence>
<dbReference type="EMBL" id="CP068985">
    <property type="protein sequence ID" value="QYC39641.1"/>
    <property type="molecule type" value="Genomic_DNA"/>
</dbReference>